<evidence type="ECO:0000256" key="2">
    <source>
        <dbReference type="ARBA" id="ARBA00022649"/>
    </source>
</evidence>
<dbReference type="InterPro" id="IPR011067">
    <property type="entry name" value="Plasmid_toxin/cell-grow_inhib"/>
</dbReference>
<dbReference type="SUPFAM" id="SSF50118">
    <property type="entry name" value="Cell growth inhibitor/plasmid maintenance toxic component"/>
    <property type="match status" value="1"/>
</dbReference>
<reference evidence="3" key="1">
    <citation type="submission" date="2024-03" db="EMBL/GenBank/DDBJ databases">
        <authorList>
            <person name="Plomp N."/>
            <person name="Harmsen H.J."/>
        </authorList>
    </citation>
    <scope>NUCLEOTIDE SEQUENCE</scope>
    <source>
        <strain evidence="3">HTF-128</strain>
    </source>
</reference>
<dbReference type="Proteomes" id="UP001373196">
    <property type="component" value="Unassembled WGS sequence"/>
</dbReference>
<keyword evidence="3" id="KW-0378">Hydrolase</keyword>
<dbReference type="PANTHER" id="PTHR33988:SF2">
    <property type="entry name" value="ENDORIBONUCLEASE MAZF"/>
    <property type="match status" value="1"/>
</dbReference>
<dbReference type="PANTHER" id="PTHR33988">
    <property type="entry name" value="ENDORIBONUCLEASE MAZF-RELATED"/>
    <property type="match status" value="1"/>
</dbReference>
<name>A0AB35Y716_9FIRM</name>
<evidence type="ECO:0000313" key="3">
    <source>
        <dbReference type="EMBL" id="MEJ5197195.1"/>
    </source>
</evidence>
<sequence>MATRGKKEKEYPPMPANWMYKRGDVYMMDLNPYSGSEQGGIRPAIVVQNDDGNFYSNVLLVVPLTTQIKKRNMPTHFILHNRFLSAPSMAICESPRPADKSRVLSYLGHLSKYEMRQVSVCLQYSFGFIGYKSFRKYLTAPPQEDVLAAAKELLSQQFQNLRVLNSQPPALAKHTKGDLHSIEQISERMLSTPTESSVEFMVAELDDALQSLMFRWNICYERYSSFRLSDNEKKKIGLIIQSGIDFLQKKKEVPL</sequence>
<dbReference type="Pfam" id="PF02452">
    <property type="entry name" value="PemK_toxin"/>
    <property type="match status" value="1"/>
</dbReference>
<dbReference type="GO" id="GO:0016787">
    <property type="term" value="F:hydrolase activity"/>
    <property type="evidence" value="ECO:0007669"/>
    <property type="project" value="UniProtKB-KW"/>
</dbReference>
<organism evidence="3 4">
    <name type="scientific">Faecalibacterium wellingii</name>
    <dbReference type="NCBI Taxonomy" id="2929491"/>
    <lineage>
        <taxon>Bacteria</taxon>
        <taxon>Bacillati</taxon>
        <taxon>Bacillota</taxon>
        <taxon>Clostridia</taxon>
        <taxon>Eubacteriales</taxon>
        <taxon>Oscillospiraceae</taxon>
        <taxon>Faecalibacterium</taxon>
    </lineage>
</organism>
<dbReference type="InterPro" id="IPR003477">
    <property type="entry name" value="PemK-like"/>
</dbReference>
<dbReference type="GO" id="GO:0006402">
    <property type="term" value="P:mRNA catabolic process"/>
    <property type="evidence" value="ECO:0007669"/>
    <property type="project" value="TreeGrafter"/>
</dbReference>
<protein>
    <submittedName>
        <fullName evidence="3">Type II toxin-antitoxin system PemK/MazF family toxin</fullName>
        <ecNumber evidence="3">3.1.-.-</ecNumber>
    </submittedName>
</protein>
<comment type="caution">
    <text evidence="3">The sequence shown here is derived from an EMBL/GenBank/DDBJ whole genome shotgun (WGS) entry which is preliminary data.</text>
</comment>
<evidence type="ECO:0000313" key="4">
    <source>
        <dbReference type="Proteomes" id="UP001373196"/>
    </source>
</evidence>
<keyword evidence="2" id="KW-1277">Toxin-antitoxin system</keyword>
<accession>A0AB35Y716</accession>
<evidence type="ECO:0000256" key="1">
    <source>
        <dbReference type="ARBA" id="ARBA00007521"/>
    </source>
</evidence>
<comment type="similarity">
    <text evidence="1">Belongs to the PemK/MazF family.</text>
</comment>
<dbReference type="EC" id="3.1.-.-" evidence="3"/>
<dbReference type="GO" id="GO:0004521">
    <property type="term" value="F:RNA endonuclease activity"/>
    <property type="evidence" value="ECO:0007669"/>
    <property type="project" value="TreeGrafter"/>
</dbReference>
<dbReference type="RefSeq" id="WP_243138691.1">
    <property type="nucleotide sequence ID" value="NZ_JBBFGL010000021.1"/>
</dbReference>
<dbReference type="EMBL" id="JBBFGL010000021">
    <property type="protein sequence ID" value="MEJ5197195.1"/>
    <property type="molecule type" value="Genomic_DNA"/>
</dbReference>
<dbReference type="Gene3D" id="2.30.30.110">
    <property type="match status" value="1"/>
</dbReference>
<gene>
    <name evidence="3" type="ORF">WF834_13680</name>
</gene>
<dbReference type="GO" id="GO:0003677">
    <property type="term" value="F:DNA binding"/>
    <property type="evidence" value="ECO:0007669"/>
    <property type="project" value="InterPro"/>
</dbReference>
<dbReference type="AlphaFoldDB" id="A0AB35Y716"/>
<dbReference type="GO" id="GO:0016075">
    <property type="term" value="P:rRNA catabolic process"/>
    <property type="evidence" value="ECO:0007669"/>
    <property type="project" value="TreeGrafter"/>
</dbReference>
<proteinExistence type="inferred from homology"/>